<comment type="caution">
    <text evidence="4">The sequence shown here is derived from an EMBL/GenBank/DDBJ whole genome shotgun (WGS) entry which is preliminary data.</text>
</comment>
<dbReference type="PROSITE" id="PS51186">
    <property type="entry name" value="GNAT"/>
    <property type="match status" value="1"/>
</dbReference>
<dbReference type="SUPFAM" id="SSF55729">
    <property type="entry name" value="Acyl-CoA N-acyltransferases (Nat)"/>
    <property type="match status" value="1"/>
</dbReference>
<dbReference type="AlphaFoldDB" id="A0A099I0W1"/>
<accession>A0A099I0W1</accession>
<evidence type="ECO:0000313" key="4">
    <source>
        <dbReference type="EMBL" id="KGJ51360.1"/>
    </source>
</evidence>
<proteinExistence type="predicted"/>
<dbReference type="RefSeq" id="WP_009270694.1">
    <property type="nucleotide sequence ID" value="NZ_BAABXQ010000008.1"/>
</dbReference>
<dbReference type="EMBL" id="JQIF01000113">
    <property type="protein sequence ID" value="KGJ51360.1"/>
    <property type="molecule type" value="Genomic_DNA"/>
</dbReference>
<dbReference type="InterPro" id="IPR000182">
    <property type="entry name" value="GNAT_dom"/>
</dbReference>
<evidence type="ECO:0000313" key="5">
    <source>
        <dbReference type="Proteomes" id="UP000030008"/>
    </source>
</evidence>
<dbReference type="InterPro" id="IPR050680">
    <property type="entry name" value="YpeA/RimI_acetyltransf"/>
</dbReference>
<evidence type="ECO:0000256" key="2">
    <source>
        <dbReference type="ARBA" id="ARBA00023315"/>
    </source>
</evidence>
<feature type="domain" description="N-acetyltransferase" evidence="3">
    <location>
        <begin position="2"/>
        <end position="161"/>
    </location>
</feature>
<gene>
    <name evidence="4" type="ORF">CIAN88_20490</name>
</gene>
<dbReference type="Proteomes" id="UP000030008">
    <property type="component" value="Unassembled WGS sequence"/>
</dbReference>
<dbReference type="Gene3D" id="3.40.630.30">
    <property type="match status" value="1"/>
</dbReference>
<protein>
    <submittedName>
        <fullName evidence="4">Diamine acetyltransferase</fullName>
    </submittedName>
</protein>
<keyword evidence="2" id="KW-0012">Acyltransferase</keyword>
<evidence type="ECO:0000259" key="3">
    <source>
        <dbReference type="PROSITE" id="PS51186"/>
    </source>
</evidence>
<keyword evidence="1 4" id="KW-0808">Transferase</keyword>
<dbReference type="PANTHER" id="PTHR43420">
    <property type="entry name" value="ACETYLTRANSFERASE"/>
    <property type="match status" value="1"/>
</dbReference>
<dbReference type="GO" id="GO:0016747">
    <property type="term" value="F:acyltransferase activity, transferring groups other than amino-acyl groups"/>
    <property type="evidence" value="ECO:0007669"/>
    <property type="project" value="InterPro"/>
</dbReference>
<reference evidence="4 5" key="1">
    <citation type="submission" date="2014-08" db="EMBL/GenBank/DDBJ databases">
        <title>Clostridium innocuum, an unnegligible vancomycin-resistant pathogen causing extra-intestinal infections.</title>
        <authorList>
            <person name="Feng Y."/>
            <person name="Chiu C.-H."/>
        </authorList>
    </citation>
    <scope>NUCLEOTIDE SEQUENCE [LARGE SCALE GENOMIC DNA]</scope>
    <source>
        <strain evidence="4 5">AN88</strain>
    </source>
</reference>
<name>A0A099I0W1_CLOIN</name>
<organism evidence="4 5">
    <name type="scientific">Clostridium innocuum</name>
    <dbReference type="NCBI Taxonomy" id="1522"/>
    <lineage>
        <taxon>Bacteria</taxon>
        <taxon>Bacillati</taxon>
        <taxon>Bacillota</taxon>
        <taxon>Clostridia</taxon>
        <taxon>Eubacteriales</taxon>
        <taxon>Clostridiaceae</taxon>
        <taxon>Clostridium</taxon>
    </lineage>
</organism>
<dbReference type="CDD" id="cd04301">
    <property type="entry name" value="NAT_SF"/>
    <property type="match status" value="1"/>
</dbReference>
<dbReference type="PANTHER" id="PTHR43420:SF43">
    <property type="entry name" value="SPERMINE_SPERMIDINE ACETYLTRANSFERASE"/>
    <property type="match status" value="1"/>
</dbReference>
<evidence type="ECO:0000256" key="1">
    <source>
        <dbReference type="ARBA" id="ARBA00022679"/>
    </source>
</evidence>
<dbReference type="InterPro" id="IPR016181">
    <property type="entry name" value="Acyl_CoA_acyltransferase"/>
</dbReference>
<sequence length="161" mass="18252">MITLRKVDKRNIWSIVRLKVHDEQQSFVATNTESMLQAYTTMTEGGVALPFGIYDEESLIGFVMFGYGRQEESDPPIAQNNYSIWRFMIDKAWQGKGLGKQALQTAIDFVKTMPCGKAEFVWLSYEAENTAARALYYAAGFRENNELCDGETVAVLRLKEA</sequence>
<dbReference type="Pfam" id="PF00583">
    <property type="entry name" value="Acetyltransf_1"/>
    <property type="match status" value="1"/>
</dbReference>